<dbReference type="PANTHER" id="PTHR47032:SF1">
    <property type="entry name" value="UDP-D-XYLOSE:L-FUCOSE ALPHA-1,3-D-XYLOSYLTRANSFERASE-RELATED"/>
    <property type="match status" value="1"/>
</dbReference>
<dbReference type="AlphaFoldDB" id="A0A545UZB1"/>
<comment type="caution">
    <text evidence="3">The sequence shown here is derived from an EMBL/GenBank/DDBJ whole genome shotgun (WGS) entry which is preliminary data.</text>
</comment>
<dbReference type="GO" id="GO:0005794">
    <property type="term" value="C:Golgi apparatus"/>
    <property type="evidence" value="ECO:0007669"/>
    <property type="project" value="TreeGrafter"/>
</dbReference>
<keyword evidence="3" id="KW-0808">Transferase</keyword>
<dbReference type="InterPro" id="IPR005069">
    <property type="entry name" value="Nucl-diP-sugar_transferase"/>
</dbReference>
<dbReference type="InterPro" id="IPR052636">
    <property type="entry name" value="UDP-D-xylose:L-fucose_XylT"/>
</dbReference>
<dbReference type="Pfam" id="PF03407">
    <property type="entry name" value="Nucleotid_trans"/>
    <property type="match status" value="1"/>
</dbReference>
<name>A0A545UZB1_9HYPO</name>
<dbReference type="Proteomes" id="UP000315783">
    <property type="component" value="Unassembled WGS sequence"/>
</dbReference>
<evidence type="ECO:0000313" key="4">
    <source>
        <dbReference type="Proteomes" id="UP000315783"/>
    </source>
</evidence>
<keyword evidence="4" id="KW-1185">Reference proteome</keyword>
<proteinExistence type="predicted"/>
<gene>
    <name evidence="3" type="ORF">IF1G_06815</name>
</gene>
<protein>
    <submittedName>
        <fullName evidence="3">Nucleotide-diphospho-sugar transferase domain-containing protein</fullName>
    </submittedName>
</protein>
<dbReference type="GO" id="GO:0016757">
    <property type="term" value="F:glycosyltransferase activity"/>
    <property type="evidence" value="ECO:0007669"/>
    <property type="project" value="TreeGrafter"/>
</dbReference>
<sequence length="370" mass="41146">MARSSVSRRVRMGIVACTICICFAFYHLYTSLPATANLHVSRLTRDDVHTLATHAIDNTVVVVPVNTGMLHLAENLLCSLSATSFNTSAIVFWSLDEGAQRILAGRGHATYRDASLFSASGDENARGATAAYRRMMRQRPLFFRDVLSLGFDVLMIDADLVFWQSPLAIVPARGGDPADRDGVDAVYSTDARDFYTDRDAFADAGRRGALVPPICNGLFWMKGGRATAALWSEVLAVFEAPWWRAGLYRHFWFQDDQRGVDVLLNDGRARLVAPLPRGITPDMVPNRRRGDDGRARLGVRLLDQAQAVNGQLFMFREASYRDNLARLRAEGGDRISAHMNWNTHLISKTDGAKKKGIYFLDDDGNCKYAH</sequence>
<accession>A0A545UZB1</accession>
<dbReference type="OrthoDB" id="2019572at2759"/>
<keyword evidence="1" id="KW-0472">Membrane</keyword>
<feature type="transmembrane region" description="Helical" evidence="1">
    <location>
        <begin position="12"/>
        <end position="29"/>
    </location>
</feature>
<evidence type="ECO:0000259" key="2">
    <source>
        <dbReference type="Pfam" id="PF03407"/>
    </source>
</evidence>
<dbReference type="EMBL" id="SPUK01000009">
    <property type="protein sequence ID" value="TQV94804.1"/>
    <property type="molecule type" value="Genomic_DNA"/>
</dbReference>
<evidence type="ECO:0000313" key="3">
    <source>
        <dbReference type="EMBL" id="TQV94804.1"/>
    </source>
</evidence>
<evidence type="ECO:0000256" key="1">
    <source>
        <dbReference type="SAM" id="Phobius"/>
    </source>
</evidence>
<organism evidence="3 4">
    <name type="scientific">Cordyceps javanica</name>
    <dbReference type="NCBI Taxonomy" id="43265"/>
    <lineage>
        <taxon>Eukaryota</taxon>
        <taxon>Fungi</taxon>
        <taxon>Dikarya</taxon>
        <taxon>Ascomycota</taxon>
        <taxon>Pezizomycotina</taxon>
        <taxon>Sordariomycetes</taxon>
        <taxon>Hypocreomycetidae</taxon>
        <taxon>Hypocreales</taxon>
        <taxon>Cordycipitaceae</taxon>
        <taxon>Cordyceps</taxon>
    </lineage>
</organism>
<keyword evidence="1" id="KW-0812">Transmembrane</keyword>
<dbReference type="PANTHER" id="PTHR47032">
    <property type="entry name" value="UDP-D-XYLOSE:L-FUCOSE ALPHA-1,3-D-XYLOSYLTRANSFERASE-RELATED"/>
    <property type="match status" value="1"/>
</dbReference>
<feature type="domain" description="Nucleotide-diphospho-sugar transferase" evidence="2">
    <location>
        <begin position="89"/>
        <end position="342"/>
    </location>
</feature>
<keyword evidence="1" id="KW-1133">Transmembrane helix</keyword>
<reference evidence="3 4" key="1">
    <citation type="journal article" date="2019" name="Appl. Microbiol. Biotechnol.">
        <title>Genome sequence of Isaria javanica and comparative genome analysis insights into family S53 peptidase evolution in fungal entomopathogens.</title>
        <authorList>
            <person name="Lin R."/>
            <person name="Zhang X."/>
            <person name="Xin B."/>
            <person name="Zou M."/>
            <person name="Gao Y."/>
            <person name="Qin F."/>
            <person name="Hu Q."/>
            <person name="Xie B."/>
            <person name="Cheng X."/>
        </authorList>
    </citation>
    <scope>NUCLEOTIDE SEQUENCE [LARGE SCALE GENOMIC DNA]</scope>
    <source>
        <strain evidence="3 4">IJ1G</strain>
    </source>
</reference>